<dbReference type="SUPFAM" id="SSF51556">
    <property type="entry name" value="Metallo-dependent hydrolases"/>
    <property type="match status" value="1"/>
</dbReference>
<proteinExistence type="predicted"/>
<dbReference type="InterPro" id="IPR032466">
    <property type="entry name" value="Metal_Hydrolase"/>
</dbReference>
<evidence type="ECO:0000259" key="1">
    <source>
        <dbReference type="Pfam" id="PF07969"/>
    </source>
</evidence>
<dbReference type="PANTHER" id="PTHR22642:SF2">
    <property type="entry name" value="PROTEIN LONG AFTER FAR-RED 3"/>
    <property type="match status" value="1"/>
</dbReference>
<protein>
    <submittedName>
        <fullName evidence="2">Amidohydrolase</fullName>
    </submittedName>
</protein>
<dbReference type="SUPFAM" id="SSF51338">
    <property type="entry name" value="Composite domain of metallo-dependent hydrolases"/>
    <property type="match status" value="1"/>
</dbReference>
<dbReference type="Gene3D" id="3.10.310.70">
    <property type="match status" value="1"/>
</dbReference>
<sequence length="545" mass="60447">MKKLAFTIAAALFAAQSCNMKQSVDFIGHNGVVYTVDSSFSVVEAFAIKDGLFVETGSNEEILSKYKSKNTCDFNGNAVYPGFNDTHCHTYLTGIDLISVDLRNASSFEQILERLQKAAAENPEASCIVGNGWDQNLWEKKQFPDNGKLSELFPDIPIVLNRIDLHAIIVNRAAIEKAGLSEQDKNIDPLKALTENGRFTGVFLEDMCDRISDAVISYTPADIRRIFSIAQQECLKYGLTSVCEPGIDLLALKVLDSMASEGKIKLRMDVWATPTEEFKASHTQPYRNGNIQVGTIKLFRDGALGSRGALLLKDYSDDKGNCGISMESLDSFRAQCQWAYDHGFRVATHCIGDRANREALDIYGEILKGKNDLAWRIEHAQIVEKEDLAKFGQFSIIPSVQPTHCTSDMLWAGERLGERIKNAYAYKELLGQSGWIPSGTDAPIESCNPVYTFFAAVYRKNLDFVPEGGFQMENSLTKEEALRSMTIWAAKSTKEEQIKGSIEAGKYADFTVTDKDLMTAPEKEIPSIKVVATYIGGEKVYSLVP</sequence>
<dbReference type="InterPro" id="IPR011059">
    <property type="entry name" value="Metal-dep_hydrolase_composite"/>
</dbReference>
<dbReference type="Gene3D" id="2.30.40.10">
    <property type="entry name" value="Urease, subunit C, domain 1"/>
    <property type="match status" value="1"/>
</dbReference>
<dbReference type="Proteomes" id="UP000823635">
    <property type="component" value="Unassembled WGS sequence"/>
</dbReference>
<reference evidence="2" key="1">
    <citation type="submission" date="2020-10" db="EMBL/GenBank/DDBJ databases">
        <authorList>
            <person name="Gilroy R."/>
        </authorList>
    </citation>
    <scope>NUCLEOTIDE SEQUENCE</scope>
    <source>
        <strain evidence="2">15467</strain>
    </source>
</reference>
<reference evidence="2" key="2">
    <citation type="journal article" date="2021" name="PeerJ">
        <title>Extensive microbial diversity within the chicken gut microbiome revealed by metagenomics and culture.</title>
        <authorList>
            <person name="Gilroy R."/>
            <person name="Ravi A."/>
            <person name="Getino M."/>
            <person name="Pursley I."/>
            <person name="Horton D.L."/>
            <person name="Alikhan N.F."/>
            <person name="Baker D."/>
            <person name="Gharbi K."/>
            <person name="Hall N."/>
            <person name="Watson M."/>
            <person name="Adriaenssens E.M."/>
            <person name="Foster-Nyarko E."/>
            <person name="Jarju S."/>
            <person name="Secka A."/>
            <person name="Antonio M."/>
            <person name="Oren A."/>
            <person name="Chaudhuri R.R."/>
            <person name="La Ragione R."/>
            <person name="Hildebrand F."/>
            <person name="Pallen M.J."/>
        </authorList>
    </citation>
    <scope>NUCLEOTIDE SEQUENCE</scope>
    <source>
        <strain evidence="2">15467</strain>
    </source>
</reference>
<dbReference type="EMBL" id="JADINB010000038">
    <property type="protein sequence ID" value="MBO8428636.1"/>
    <property type="molecule type" value="Genomic_DNA"/>
</dbReference>
<dbReference type="Pfam" id="PF07969">
    <property type="entry name" value="Amidohydro_3"/>
    <property type="match status" value="1"/>
</dbReference>
<dbReference type="InterPro" id="IPR013108">
    <property type="entry name" value="Amidohydro_3"/>
</dbReference>
<dbReference type="CDD" id="cd01300">
    <property type="entry name" value="YtcJ_like"/>
    <property type="match status" value="1"/>
</dbReference>
<evidence type="ECO:0000313" key="3">
    <source>
        <dbReference type="Proteomes" id="UP000823635"/>
    </source>
</evidence>
<dbReference type="PROSITE" id="PS51257">
    <property type="entry name" value="PROKAR_LIPOPROTEIN"/>
    <property type="match status" value="1"/>
</dbReference>
<feature type="domain" description="Amidohydrolase 3" evidence="1">
    <location>
        <begin position="72"/>
        <end position="541"/>
    </location>
</feature>
<organism evidence="2 3">
    <name type="scientific">Candidatus Egerieousia excrementavium</name>
    <dbReference type="NCBI Taxonomy" id="2840778"/>
    <lineage>
        <taxon>Bacteria</taxon>
        <taxon>Pseudomonadati</taxon>
        <taxon>Bacteroidota</taxon>
        <taxon>Bacteroidia</taxon>
        <taxon>Bacteroidales</taxon>
        <taxon>Candidatus Egerieousia</taxon>
    </lineage>
</organism>
<gene>
    <name evidence="2" type="ORF">IAC68_01725</name>
</gene>
<name>A0A9D9DK25_9BACT</name>
<dbReference type="AlphaFoldDB" id="A0A9D9DK25"/>
<comment type="caution">
    <text evidence="2">The sequence shown here is derived from an EMBL/GenBank/DDBJ whole genome shotgun (WGS) entry which is preliminary data.</text>
</comment>
<accession>A0A9D9DK25</accession>
<dbReference type="Gene3D" id="3.20.20.140">
    <property type="entry name" value="Metal-dependent hydrolases"/>
    <property type="match status" value="1"/>
</dbReference>
<dbReference type="PANTHER" id="PTHR22642">
    <property type="entry name" value="IMIDAZOLONEPROPIONASE"/>
    <property type="match status" value="1"/>
</dbReference>
<dbReference type="InterPro" id="IPR033932">
    <property type="entry name" value="YtcJ-like"/>
</dbReference>
<evidence type="ECO:0000313" key="2">
    <source>
        <dbReference type="EMBL" id="MBO8428636.1"/>
    </source>
</evidence>
<dbReference type="GO" id="GO:0016810">
    <property type="term" value="F:hydrolase activity, acting on carbon-nitrogen (but not peptide) bonds"/>
    <property type="evidence" value="ECO:0007669"/>
    <property type="project" value="InterPro"/>
</dbReference>